<dbReference type="AlphaFoldDB" id="A0AA86NUK5"/>
<feature type="region of interest" description="Disordered" evidence="1">
    <location>
        <begin position="220"/>
        <end position="261"/>
    </location>
</feature>
<feature type="compositionally biased region" description="Polar residues" evidence="1">
    <location>
        <begin position="244"/>
        <end position="254"/>
    </location>
</feature>
<evidence type="ECO:0000256" key="1">
    <source>
        <dbReference type="SAM" id="MobiDB-lite"/>
    </source>
</evidence>
<feature type="compositionally biased region" description="Polar residues" evidence="1">
    <location>
        <begin position="21"/>
        <end position="34"/>
    </location>
</feature>
<dbReference type="EMBL" id="CAXDID020000046">
    <property type="protein sequence ID" value="CAL6002713.1"/>
    <property type="molecule type" value="Genomic_DNA"/>
</dbReference>
<dbReference type="Proteomes" id="UP001642409">
    <property type="component" value="Unassembled WGS sequence"/>
</dbReference>
<feature type="compositionally biased region" description="Basic and acidic residues" evidence="1">
    <location>
        <begin position="97"/>
        <end position="109"/>
    </location>
</feature>
<keyword evidence="4" id="KW-1185">Reference proteome</keyword>
<evidence type="ECO:0000313" key="4">
    <source>
        <dbReference type="Proteomes" id="UP001642409"/>
    </source>
</evidence>
<accession>A0AA86NUK5</accession>
<evidence type="ECO:0000313" key="2">
    <source>
        <dbReference type="EMBL" id="CAI9926465.1"/>
    </source>
</evidence>
<organism evidence="2">
    <name type="scientific">Hexamita inflata</name>
    <dbReference type="NCBI Taxonomy" id="28002"/>
    <lineage>
        <taxon>Eukaryota</taxon>
        <taxon>Metamonada</taxon>
        <taxon>Diplomonadida</taxon>
        <taxon>Hexamitidae</taxon>
        <taxon>Hexamitinae</taxon>
        <taxon>Hexamita</taxon>
    </lineage>
</organism>
<sequence length="261" mass="29716">MEEQQISNNSGSAPQKRVQFKRNNNSQSDQNQLAPLNHENPHQSANPLEITQKELIKTAISDIVIDSVEQLDDNQENADNHDTNEPNEPNEISEADNQMRQEDNEKSHNSNELSEPDPLEHPNTTWQRKTPVERLRAEAIDDIGLNKTVQLVPGPDVIEYDLPYKNQTEVEIAERKPRVLAPTQFKALDEDFHKPKENSYVPNREIREIAKFGAQPNRKKSFLNVPGKPLNKVKGDIETDASPETEQARKTTLPQLKKIAK</sequence>
<protein>
    <submittedName>
        <fullName evidence="3">Hypothetical_protein</fullName>
    </submittedName>
</protein>
<proteinExistence type="predicted"/>
<dbReference type="EMBL" id="CATOUU010000369">
    <property type="protein sequence ID" value="CAI9926465.1"/>
    <property type="molecule type" value="Genomic_DNA"/>
</dbReference>
<evidence type="ECO:0000313" key="3">
    <source>
        <dbReference type="EMBL" id="CAL6002713.1"/>
    </source>
</evidence>
<name>A0AA86NUK5_9EUKA</name>
<comment type="caution">
    <text evidence="2">The sequence shown here is derived from an EMBL/GenBank/DDBJ whole genome shotgun (WGS) entry which is preliminary data.</text>
</comment>
<gene>
    <name evidence="2" type="ORF">HINF_LOCUS14110</name>
    <name evidence="3" type="ORF">HINF_LOCUS18050</name>
</gene>
<feature type="compositionally biased region" description="Polar residues" evidence="1">
    <location>
        <begin position="1"/>
        <end position="13"/>
    </location>
</feature>
<reference evidence="3 4" key="2">
    <citation type="submission" date="2024-07" db="EMBL/GenBank/DDBJ databases">
        <authorList>
            <person name="Akdeniz Z."/>
        </authorList>
    </citation>
    <scope>NUCLEOTIDE SEQUENCE [LARGE SCALE GENOMIC DNA]</scope>
</reference>
<feature type="region of interest" description="Disordered" evidence="1">
    <location>
        <begin position="67"/>
        <end position="130"/>
    </location>
</feature>
<feature type="region of interest" description="Disordered" evidence="1">
    <location>
        <begin position="1"/>
        <end position="50"/>
    </location>
</feature>
<reference evidence="2" key="1">
    <citation type="submission" date="2023-06" db="EMBL/GenBank/DDBJ databases">
        <authorList>
            <person name="Kurt Z."/>
        </authorList>
    </citation>
    <scope>NUCLEOTIDE SEQUENCE</scope>
</reference>